<dbReference type="EMBL" id="JARIHO010000033">
    <property type="protein sequence ID" value="KAJ7334177.1"/>
    <property type="molecule type" value="Genomic_DNA"/>
</dbReference>
<feature type="domain" description="DUF7330" evidence="1">
    <location>
        <begin position="21"/>
        <end position="152"/>
    </location>
</feature>
<proteinExistence type="predicted"/>
<dbReference type="Pfam" id="PF24016">
    <property type="entry name" value="DUF7330"/>
    <property type="match status" value="1"/>
</dbReference>
<accession>A0AAD6ZQW6</accession>
<evidence type="ECO:0000259" key="1">
    <source>
        <dbReference type="Pfam" id="PF24016"/>
    </source>
</evidence>
<evidence type="ECO:0000313" key="3">
    <source>
        <dbReference type="Proteomes" id="UP001218218"/>
    </source>
</evidence>
<dbReference type="Proteomes" id="UP001218218">
    <property type="component" value="Unassembled WGS sequence"/>
</dbReference>
<comment type="caution">
    <text evidence="2">The sequence shown here is derived from an EMBL/GenBank/DDBJ whole genome shotgun (WGS) entry which is preliminary data.</text>
</comment>
<protein>
    <recommendedName>
        <fullName evidence="1">DUF7330 domain-containing protein</fullName>
    </recommendedName>
</protein>
<sequence length="176" mass="19103">MSEIKGRRKKRKLKSIPDAVFRSRRGNISLDLATTGYANEVAKACIQASTKSGDISLNLISGASTKPRFDVEVNTRSGTIILFVPPTFCGAIQLHTRTGDLNFLPGIASGIQVVKSSDTEYLVLVGKQQPVGSQQALADFCRLRTRTGNIIVGERGKDTYVKSTSVWEKLAGLFRG</sequence>
<dbReference type="InterPro" id="IPR055754">
    <property type="entry name" value="DUF7330"/>
</dbReference>
<dbReference type="AlphaFoldDB" id="A0AAD6ZQW6"/>
<reference evidence="2" key="1">
    <citation type="submission" date="2023-03" db="EMBL/GenBank/DDBJ databases">
        <title>Massive genome expansion in bonnet fungi (Mycena s.s.) driven by repeated elements and novel gene families across ecological guilds.</title>
        <authorList>
            <consortium name="Lawrence Berkeley National Laboratory"/>
            <person name="Harder C.B."/>
            <person name="Miyauchi S."/>
            <person name="Viragh M."/>
            <person name="Kuo A."/>
            <person name="Thoen E."/>
            <person name="Andreopoulos B."/>
            <person name="Lu D."/>
            <person name="Skrede I."/>
            <person name="Drula E."/>
            <person name="Henrissat B."/>
            <person name="Morin E."/>
            <person name="Kohler A."/>
            <person name="Barry K."/>
            <person name="LaButti K."/>
            <person name="Morin E."/>
            <person name="Salamov A."/>
            <person name="Lipzen A."/>
            <person name="Mereny Z."/>
            <person name="Hegedus B."/>
            <person name="Baldrian P."/>
            <person name="Stursova M."/>
            <person name="Weitz H."/>
            <person name="Taylor A."/>
            <person name="Grigoriev I.V."/>
            <person name="Nagy L.G."/>
            <person name="Martin F."/>
            <person name="Kauserud H."/>
        </authorList>
    </citation>
    <scope>NUCLEOTIDE SEQUENCE</scope>
    <source>
        <strain evidence="2">CBHHK002</strain>
    </source>
</reference>
<name>A0AAD6ZQW6_9AGAR</name>
<evidence type="ECO:0000313" key="2">
    <source>
        <dbReference type="EMBL" id="KAJ7334177.1"/>
    </source>
</evidence>
<keyword evidence="3" id="KW-1185">Reference proteome</keyword>
<gene>
    <name evidence="2" type="ORF">DFH08DRAFT_301108</name>
</gene>
<organism evidence="2 3">
    <name type="scientific">Mycena albidolilacea</name>
    <dbReference type="NCBI Taxonomy" id="1033008"/>
    <lineage>
        <taxon>Eukaryota</taxon>
        <taxon>Fungi</taxon>
        <taxon>Dikarya</taxon>
        <taxon>Basidiomycota</taxon>
        <taxon>Agaricomycotina</taxon>
        <taxon>Agaricomycetes</taxon>
        <taxon>Agaricomycetidae</taxon>
        <taxon>Agaricales</taxon>
        <taxon>Marasmiineae</taxon>
        <taxon>Mycenaceae</taxon>
        <taxon>Mycena</taxon>
    </lineage>
</organism>